<dbReference type="KEGG" id="mfeu:H1D33_27410"/>
<dbReference type="Proteomes" id="UP000510844">
    <property type="component" value="Chromosome"/>
</dbReference>
<feature type="signal peptide" evidence="1">
    <location>
        <begin position="1"/>
        <end position="28"/>
    </location>
</feature>
<keyword evidence="3" id="KW-1185">Reference proteome</keyword>
<protein>
    <submittedName>
        <fullName evidence="2">Uncharacterized protein</fullName>
    </submittedName>
</protein>
<proteinExistence type="predicted"/>
<dbReference type="RefSeq" id="WP_181569432.1">
    <property type="nucleotide sequence ID" value="NZ_CP059322.2"/>
</dbReference>
<sequence>MRRWGVRILVPALATAGALTVLSGPAFAGWVNGGVYTLQSKCISVGQSRVSSGTYQTYVCEPQSPGWLLRGFVN</sequence>
<keyword evidence="1" id="KW-0732">Signal</keyword>
<evidence type="ECO:0000313" key="2">
    <source>
        <dbReference type="EMBL" id="QLQ36927.1"/>
    </source>
</evidence>
<organism evidence="2 3">
    <name type="scientific">Micromonospora robiginosa</name>
    <dbReference type="NCBI Taxonomy" id="2749844"/>
    <lineage>
        <taxon>Bacteria</taxon>
        <taxon>Bacillati</taxon>
        <taxon>Actinomycetota</taxon>
        <taxon>Actinomycetes</taxon>
        <taxon>Micromonosporales</taxon>
        <taxon>Micromonosporaceae</taxon>
        <taxon>Micromonospora</taxon>
    </lineage>
</organism>
<dbReference type="AlphaFoldDB" id="A0A7L6B4R0"/>
<gene>
    <name evidence="2" type="ORF">H1D33_27410</name>
</gene>
<feature type="chain" id="PRO_5029560134" evidence="1">
    <location>
        <begin position="29"/>
        <end position="74"/>
    </location>
</feature>
<evidence type="ECO:0000313" key="3">
    <source>
        <dbReference type="Proteomes" id="UP000510844"/>
    </source>
</evidence>
<evidence type="ECO:0000256" key="1">
    <source>
        <dbReference type="SAM" id="SignalP"/>
    </source>
</evidence>
<reference evidence="3" key="1">
    <citation type="submission" date="2020-07" db="EMBL/GenBank/DDBJ databases">
        <title>A new Micromonospora strain with potent antibiotic activity isolated from the microbiome of a mid-Atlantic deep-sea sponge.</title>
        <authorList>
            <person name="Back C.R."/>
            <person name="Stennett H.L."/>
            <person name="Williams S.E."/>
            <person name="Wang L."/>
            <person name="Ojeda Gomez J."/>
            <person name="Abdulle O.M."/>
            <person name="Duffy T."/>
            <person name="Hendry K.R."/>
            <person name="Powell D."/>
            <person name="Stach J.E."/>
            <person name="Essex-Lopresti A.E."/>
            <person name="Willis C.L."/>
            <person name="Curnow P."/>
            <person name="Race P.R."/>
        </authorList>
    </citation>
    <scope>NUCLEOTIDE SEQUENCE [LARGE SCALE GENOMIC DNA]</scope>
    <source>
        <strain evidence="3">28ISP2-46</strain>
    </source>
</reference>
<accession>A0A7L6B4R0</accession>
<reference evidence="2 3" key="2">
    <citation type="journal article" date="2021" name="Mar. Drugs">
        <title>A New Micromonospora Strain with Antibiotic Activity Isolated from the Microbiome of a Mid-Atlantic Deep-Sea Sponge.</title>
        <authorList>
            <person name="Back C.R."/>
            <person name="Stennett H.L."/>
            <person name="Williams S.E."/>
            <person name="Wang L."/>
            <person name="Ojeda Gomez J."/>
            <person name="Abdulle O.M."/>
            <person name="Duffy T."/>
            <person name="Neal C."/>
            <person name="Mantell J."/>
            <person name="Jepson M.A."/>
            <person name="Hendry K.R."/>
            <person name="Powell D."/>
            <person name="Stach J.E.M."/>
            <person name="Essex-Lopresti A.E."/>
            <person name="Willis C.L."/>
            <person name="Curnow P."/>
            <person name="Race P.R."/>
        </authorList>
    </citation>
    <scope>NUCLEOTIDE SEQUENCE [LARGE SCALE GENOMIC DNA]</scope>
    <source>
        <strain evidence="2 3">28ISP2-46</strain>
    </source>
</reference>
<dbReference type="EMBL" id="CP059322">
    <property type="protein sequence ID" value="QLQ36927.1"/>
    <property type="molecule type" value="Genomic_DNA"/>
</dbReference>
<name>A0A7L6B4R0_9ACTN</name>